<dbReference type="Proteomes" id="UP000249218">
    <property type="component" value="Unassembled WGS sequence"/>
</dbReference>
<evidence type="ECO:0000313" key="8">
    <source>
        <dbReference type="Proteomes" id="UP000249218"/>
    </source>
</evidence>
<dbReference type="InterPro" id="IPR013087">
    <property type="entry name" value="Znf_C2H2_type"/>
</dbReference>
<dbReference type="OrthoDB" id="10039931at2759"/>
<dbReference type="Pfam" id="PF00096">
    <property type="entry name" value="zf-C2H2"/>
    <property type="match status" value="2"/>
</dbReference>
<feature type="domain" description="C2H2-type" evidence="6">
    <location>
        <begin position="268"/>
        <end position="295"/>
    </location>
</feature>
<dbReference type="Pfam" id="PF13912">
    <property type="entry name" value="zf-C2H2_6"/>
    <property type="match status" value="1"/>
</dbReference>
<keyword evidence="8" id="KW-1185">Reference proteome</keyword>
<dbReference type="PANTHER" id="PTHR24379:SF121">
    <property type="entry name" value="C2H2-TYPE DOMAIN-CONTAINING PROTEIN"/>
    <property type="match status" value="1"/>
</dbReference>
<dbReference type="Pfam" id="PF12874">
    <property type="entry name" value="zf-met"/>
    <property type="match status" value="1"/>
</dbReference>
<evidence type="ECO:0000313" key="7">
    <source>
        <dbReference type="EMBL" id="PZC73791.1"/>
    </source>
</evidence>
<dbReference type="GO" id="GO:0008270">
    <property type="term" value="F:zinc ion binding"/>
    <property type="evidence" value="ECO:0007669"/>
    <property type="project" value="UniProtKB-KW"/>
</dbReference>
<evidence type="ECO:0000259" key="6">
    <source>
        <dbReference type="PROSITE" id="PS50157"/>
    </source>
</evidence>
<keyword evidence="2" id="KW-0677">Repeat</keyword>
<evidence type="ECO:0000256" key="1">
    <source>
        <dbReference type="ARBA" id="ARBA00022723"/>
    </source>
</evidence>
<evidence type="ECO:0000256" key="3">
    <source>
        <dbReference type="ARBA" id="ARBA00022771"/>
    </source>
</evidence>
<dbReference type="Gene3D" id="3.30.160.60">
    <property type="entry name" value="Classic Zinc Finger"/>
    <property type="match status" value="3"/>
</dbReference>
<keyword evidence="3 5" id="KW-0863">Zinc-finger</keyword>
<dbReference type="EMBL" id="KZ150084">
    <property type="protein sequence ID" value="PZC73791.1"/>
    <property type="molecule type" value="Genomic_DNA"/>
</dbReference>
<reference evidence="7 8" key="1">
    <citation type="journal article" date="2017" name="BMC Biol.">
        <title>Genomic innovations, transcriptional plasticity and gene loss underlying the evolution and divergence of two highly polyphagous and invasive Helicoverpa pest species.</title>
        <authorList>
            <person name="Pearce S.L."/>
            <person name="Clarke D.F."/>
            <person name="East P.D."/>
            <person name="Elfekih S."/>
            <person name="Gordon K.H."/>
            <person name="Jermiin L.S."/>
            <person name="McGaughran A."/>
            <person name="Oakeshott J.G."/>
            <person name="Papanikolaou A."/>
            <person name="Perera O.P."/>
            <person name="Rane R.V."/>
            <person name="Richards S."/>
            <person name="Tay W.T."/>
            <person name="Walsh T.K."/>
            <person name="Anderson A."/>
            <person name="Anderson C.J."/>
            <person name="Asgari S."/>
            <person name="Board P.G."/>
            <person name="Bretschneider A."/>
            <person name="Campbell P.M."/>
            <person name="Chertemps T."/>
            <person name="Christeller J.T."/>
            <person name="Coppin C.W."/>
            <person name="Downes S.J."/>
            <person name="Duan G."/>
            <person name="Farnsworth C.A."/>
            <person name="Good R.T."/>
            <person name="Han L.B."/>
            <person name="Han Y.C."/>
            <person name="Hatje K."/>
            <person name="Horne I."/>
            <person name="Huang Y.P."/>
            <person name="Hughes D.S."/>
            <person name="Jacquin-Joly E."/>
            <person name="James W."/>
            <person name="Jhangiani S."/>
            <person name="Kollmar M."/>
            <person name="Kuwar S.S."/>
            <person name="Li S."/>
            <person name="Liu N.Y."/>
            <person name="Maibeche M.T."/>
            <person name="Miller J.R."/>
            <person name="Montagne N."/>
            <person name="Perry T."/>
            <person name="Qu J."/>
            <person name="Song S.V."/>
            <person name="Sutton G.G."/>
            <person name="Vogel H."/>
            <person name="Walenz B.P."/>
            <person name="Xu W."/>
            <person name="Zhang H.J."/>
            <person name="Zou Z."/>
            <person name="Batterham P."/>
            <person name="Edwards O.R."/>
            <person name="Feyereisen R."/>
            <person name="Gibbs R.A."/>
            <person name="Heckel D.G."/>
            <person name="McGrath A."/>
            <person name="Robin C."/>
            <person name="Scherer S.E."/>
            <person name="Worley K.C."/>
            <person name="Wu Y.D."/>
        </authorList>
    </citation>
    <scope>NUCLEOTIDE SEQUENCE [LARGE SCALE GENOMIC DNA]</scope>
    <source>
        <strain evidence="7">Harm_GR_Male_#8</strain>
        <tissue evidence="7">Whole organism</tissue>
    </source>
</reference>
<accession>A0A2W1BHQ0</accession>
<dbReference type="InterPro" id="IPR036236">
    <property type="entry name" value="Znf_C2H2_sf"/>
</dbReference>
<organism evidence="7 8">
    <name type="scientific">Helicoverpa armigera</name>
    <name type="common">Cotton bollworm</name>
    <name type="synonym">Heliothis armigera</name>
    <dbReference type="NCBI Taxonomy" id="29058"/>
    <lineage>
        <taxon>Eukaryota</taxon>
        <taxon>Metazoa</taxon>
        <taxon>Ecdysozoa</taxon>
        <taxon>Arthropoda</taxon>
        <taxon>Hexapoda</taxon>
        <taxon>Insecta</taxon>
        <taxon>Pterygota</taxon>
        <taxon>Neoptera</taxon>
        <taxon>Endopterygota</taxon>
        <taxon>Lepidoptera</taxon>
        <taxon>Glossata</taxon>
        <taxon>Ditrysia</taxon>
        <taxon>Noctuoidea</taxon>
        <taxon>Noctuidae</taxon>
        <taxon>Heliothinae</taxon>
        <taxon>Helicoverpa</taxon>
    </lineage>
</organism>
<dbReference type="SMART" id="SM00355">
    <property type="entry name" value="ZnF_C2H2"/>
    <property type="match status" value="8"/>
</dbReference>
<evidence type="ECO:0000256" key="5">
    <source>
        <dbReference type="PROSITE-ProRule" id="PRU00042"/>
    </source>
</evidence>
<feature type="domain" description="C2H2-type" evidence="6">
    <location>
        <begin position="212"/>
        <end position="239"/>
    </location>
</feature>
<keyword evidence="1" id="KW-0479">Metal-binding</keyword>
<gene>
    <name evidence="7" type="primary">HaOG208766</name>
    <name evidence="7" type="ORF">B5X24_HaOG208766</name>
</gene>
<feature type="domain" description="C2H2-type" evidence="6">
    <location>
        <begin position="296"/>
        <end position="324"/>
    </location>
</feature>
<dbReference type="PROSITE" id="PS00028">
    <property type="entry name" value="ZINC_FINGER_C2H2_1"/>
    <property type="match status" value="4"/>
</dbReference>
<dbReference type="InterPro" id="IPR022755">
    <property type="entry name" value="Znf_C2H2_jaz"/>
</dbReference>
<protein>
    <recommendedName>
        <fullName evidence="6">C2H2-type domain-containing protein</fullName>
    </recommendedName>
</protein>
<dbReference type="AlphaFoldDB" id="A0A2W1BHQ0"/>
<feature type="domain" description="C2H2-type" evidence="6">
    <location>
        <begin position="384"/>
        <end position="414"/>
    </location>
</feature>
<evidence type="ECO:0000256" key="2">
    <source>
        <dbReference type="ARBA" id="ARBA00022737"/>
    </source>
</evidence>
<sequence>MSLCLVCKWLLNKCMRFSQQCQRANEMFNSAVTEDTKSNYYLSRICTYNITTSNTVTQYYGPESSDHCNDDDEPMLDHAADDDDEVPLVMLQDDYKNKRRKSDGYEPPPEIEIKLEPDVIKQELTEESSEKVRSKKKKVLREGFSSRMVQETDEYIVIKLTKEQVIAELQEKAKEQSYLRAPYKCHKCVKGFNFEDVLQTHMEKHSLEHGTYECEICSQYCPSPVSLRGHIKSHTTRYKCKLCGVVRLSRQHLLEHHAISHTARPTAYSCHKCHFTTNKRTVIQRHVKTHDNSERHACHRCGKLFNTIESLRVHTIAIYTAKSGTMWLKQKSCRKTIFHANEVAGKSYRHDKSKRLQCPQCSKQFIYPSLLHKHIECVHEREDYYCVECDVRFKSPESLRLHFKKAKRHRDSSSYKYECPQCPLRFVSVSSLSVHLSGGHGARRQHACADTHARSAAAAIAAATRYALTPRGCTSDHHT</sequence>
<feature type="domain" description="C2H2-type" evidence="6">
    <location>
        <begin position="417"/>
        <end position="445"/>
    </location>
</feature>
<evidence type="ECO:0000256" key="4">
    <source>
        <dbReference type="ARBA" id="ARBA00022833"/>
    </source>
</evidence>
<feature type="domain" description="C2H2-type" evidence="6">
    <location>
        <begin position="356"/>
        <end position="384"/>
    </location>
</feature>
<dbReference type="PANTHER" id="PTHR24379">
    <property type="entry name" value="KRAB AND ZINC FINGER DOMAIN-CONTAINING"/>
    <property type="match status" value="1"/>
</dbReference>
<feature type="domain" description="C2H2-type" evidence="6">
    <location>
        <begin position="183"/>
        <end position="210"/>
    </location>
</feature>
<proteinExistence type="predicted"/>
<dbReference type="PROSITE" id="PS50157">
    <property type="entry name" value="ZINC_FINGER_C2H2_2"/>
    <property type="match status" value="8"/>
</dbReference>
<dbReference type="SUPFAM" id="SSF57667">
    <property type="entry name" value="beta-beta-alpha zinc fingers"/>
    <property type="match status" value="3"/>
</dbReference>
<name>A0A2W1BHQ0_HELAM</name>
<feature type="domain" description="C2H2-type" evidence="6">
    <location>
        <begin position="238"/>
        <end position="266"/>
    </location>
</feature>
<keyword evidence="4" id="KW-0862">Zinc</keyword>
<dbReference type="Pfam" id="PF12171">
    <property type="entry name" value="zf-C2H2_jaz"/>
    <property type="match status" value="1"/>
</dbReference>